<dbReference type="GO" id="GO:0004523">
    <property type="term" value="F:RNA-DNA hybrid ribonuclease activity"/>
    <property type="evidence" value="ECO:0007669"/>
    <property type="project" value="UniProtKB-EC"/>
</dbReference>
<comment type="similarity">
    <text evidence="5 14 16">Belongs to the RNase HII family.</text>
</comment>
<feature type="domain" description="RNase H type-2" evidence="17">
    <location>
        <begin position="79"/>
        <end position="269"/>
    </location>
</feature>
<evidence type="ECO:0000259" key="17">
    <source>
        <dbReference type="PROSITE" id="PS51975"/>
    </source>
</evidence>
<dbReference type="Pfam" id="PF01351">
    <property type="entry name" value="RNase_HII"/>
    <property type="match status" value="1"/>
</dbReference>
<feature type="binding site" evidence="14 15">
    <location>
        <position position="182"/>
    </location>
    <ligand>
        <name>a divalent metal cation</name>
        <dbReference type="ChEBI" id="CHEBI:60240"/>
    </ligand>
</feature>
<keyword evidence="12 14" id="KW-0378">Hydrolase</keyword>
<comment type="subcellular location">
    <subcellularLocation>
        <location evidence="4 14">Cytoplasm</location>
    </subcellularLocation>
</comment>
<dbReference type="InterPro" id="IPR024567">
    <property type="entry name" value="RNase_HII/HIII_dom"/>
</dbReference>
<dbReference type="EMBL" id="JAPQER010000002">
    <property type="protein sequence ID" value="MCY6483966.1"/>
    <property type="molecule type" value="Genomic_DNA"/>
</dbReference>
<dbReference type="HAMAP" id="MF_00052_B">
    <property type="entry name" value="RNase_HII_B"/>
    <property type="match status" value="1"/>
</dbReference>
<comment type="catalytic activity">
    <reaction evidence="1 14 15 16">
        <text>Endonucleolytic cleavage to 5'-phosphomonoester.</text>
        <dbReference type="EC" id="3.1.26.4"/>
    </reaction>
</comment>
<keyword evidence="10 14" id="KW-0479">Metal-binding</keyword>
<dbReference type="NCBIfam" id="NF000594">
    <property type="entry name" value="PRK00015.1-1"/>
    <property type="match status" value="1"/>
</dbReference>
<evidence type="ECO:0000256" key="7">
    <source>
        <dbReference type="ARBA" id="ARBA00019179"/>
    </source>
</evidence>
<dbReference type="CDD" id="cd07182">
    <property type="entry name" value="RNase_HII_bacteria_HII_like"/>
    <property type="match status" value="1"/>
</dbReference>
<comment type="caution">
    <text evidence="18">The sequence shown here is derived from an EMBL/GenBank/DDBJ whole genome shotgun (WGS) entry which is preliminary data.</text>
</comment>
<organism evidence="18 19">
    <name type="scientific">Clostridium aestuarii</name>
    <dbReference type="NCBI Taxonomy" id="338193"/>
    <lineage>
        <taxon>Bacteria</taxon>
        <taxon>Bacillati</taxon>
        <taxon>Bacillota</taxon>
        <taxon>Clostridia</taxon>
        <taxon>Eubacteriales</taxon>
        <taxon>Clostridiaceae</taxon>
        <taxon>Clostridium</taxon>
    </lineage>
</organism>
<dbReference type="NCBIfam" id="NF000595">
    <property type="entry name" value="PRK00015.1-3"/>
    <property type="match status" value="1"/>
</dbReference>
<dbReference type="InterPro" id="IPR012337">
    <property type="entry name" value="RNaseH-like_sf"/>
</dbReference>
<evidence type="ECO:0000256" key="6">
    <source>
        <dbReference type="ARBA" id="ARBA00012180"/>
    </source>
</evidence>
<sequence>MKEIDFTKMTSTEVKNYVKVQLENHGCDYNSLLNLINKDERKTVQKLHETVEKFILKKDMEINRTKKMYGFDKTFQVQSYIAGTDEVGRGPLAGPIVAAAVILDLNYKTNEDLILKINDSKKLTLKTREELNKIIKHNAISYCIVEIDNNEIDSKGIAWCNNEVLKKACEGLKVEPELVLSDGYAIKKCKYDNKFVIKGDCKSASIACASIIAKVYRDNLMKEYAKTYPQYAFDKNVGYGTKEHIDAIKKYGPTPIHRMTFLKNILTMF</sequence>
<evidence type="ECO:0000313" key="19">
    <source>
        <dbReference type="Proteomes" id="UP001078443"/>
    </source>
</evidence>
<reference evidence="18" key="1">
    <citation type="submission" date="2022-12" db="EMBL/GenBank/DDBJ databases">
        <authorList>
            <person name="Wang J."/>
        </authorList>
    </citation>
    <scope>NUCLEOTIDE SEQUENCE</scope>
    <source>
        <strain evidence="18">HY-45-18</strain>
    </source>
</reference>
<dbReference type="PROSITE" id="PS51975">
    <property type="entry name" value="RNASE_H_2"/>
    <property type="match status" value="1"/>
</dbReference>
<evidence type="ECO:0000256" key="3">
    <source>
        <dbReference type="ARBA" id="ARBA00004065"/>
    </source>
</evidence>
<evidence type="ECO:0000256" key="11">
    <source>
        <dbReference type="ARBA" id="ARBA00022759"/>
    </source>
</evidence>
<dbReference type="Gene3D" id="3.30.420.10">
    <property type="entry name" value="Ribonuclease H-like superfamily/Ribonuclease H"/>
    <property type="match status" value="1"/>
</dbReference>
<keyword evidence="19" id="KW-1185">Reference proteome</keyword>
<dbReference type="InterPro" id="IPR001352">
    <property type="entry name" value="RNase_HII/HIII"/>
</dbReference>
<dbReference type="InterPro" id="IPR022898">
    <property type="entry name" value="RNase_HII"/>
</dbReference>
<protein>
    <recommendedName>
        <fullName evidence="7 14">Ribonuclease HII</fullName>
        <shortName evidence="14">RNase HII</shortName>
        <ecNumber evidence="6 14">3.1.26.4</ecNumber>
    </recommendedName>
</protein>
<evidence type="ECO:0000256" key="14">
    <source>
        <dbReference type="HAMAP-Rule" id="MF_00052"/>
    </source>
</evidence>
<comment type="function">
    <text evidence="3 14 16">Endonuclease that specifically degrades the RNA of RNA-DNA hybrids.</text>
</comment>
<feature type="binding site" evidence="14 15">
    <location>
        <position position="85"/>
    </location>
    <ligand>
        <name>a divalent metal cation</name>
        <dbReference type="ChEBI" id="CHEBI:60240"/>
    </ligand>
</feature>
<evidence type="ECO:0000256" key="15">
    <source>
        <dbReference type="PROSITE-ProRule" id="PRU01319"/>
    </source>
</evidence>
<accession>A0ABT4CY98</accession>
<dbReference type="InterPro" id="IPR036397">
    <property type="entry name" value="RNaseH_sf"/>
</dbReference>
<dbReference type="SUPFAM" id="SSF53098">
    <property type="entry name" value="Ribonuclease H-like"/>
    <property type="match status" value="1"/>
</dbReference>
<dbReference type="EC" id="3.1.26.4" evidence="6 14"/>
<evidence type="ECO:0000256" key="1">
    <source>
        <dbReference type="ARBA" id="ARBA00000077"/>
    </source>
</evidence>
<dbReference type="PANTHER" id="PTHR10954:SF18">
    <property type="entry name" value="RIBONUCLEASE HII"/>
    <property type="match status" value="1"/>
</dbReference>
<comment type="cofactor">
    <cofactor evidence="2">
        <name>Mg(2+)</name>
        <dbReference type="ChEBI" id="CHEBI:18420"/>
    </cofactor>
</comment>
<evidence type="ECO:0000256" key="8">
    <source>
        <dbReference type="ARBA" id="ARBA00022490"/>
    </source>
</evidence>
<comment type="cofactor">
    <cofactor evidence="14 15">
        <name>Mn(2+)</name>
        <dbReference type="ChEBI" id="CHEBI:29035"/>
    </cofactor>
    <cofactor evidence="14 15">
        <name>Mg(2+)</name>
        <dbReference type="ChEBI" id="CHEBI:18420"/>
    </cofactor>
    <text evidence="14 15">Manganese or magnesium. Binds 1 divalent metal ion per monomer in the absence of substrate. May bind a second metal ion after substrate binding.</text>
</comment>
<evidence type="ECO:0000256" key="4">
    <source>
        <dbReference type="ARBA" id="ARBA00004496"/>
    </source>
</evidence>
<feature type="binding site" evidence="14 15">
    <location>
        <position position="86"/>
    </location>
    <ligand>
        <name>a divalent metal cation</name>
        <dbReference type="ChEBI" id="CHEBI:60240"/>
    </ligand>
</feature>
<keyword evidence="8 14" id="KW-0963">Cytoplasm</keyword>
<evidence type="ECO:0000313" key="18">
    <source>
        <dbReference type="EMBL" id="MCY6483966.1"/>
    </source>
</evidence>
<evidence type="ECO:0000256" key="2">
    <source>
        <dbReference type="ARBA" id="ARBA00001946"/>
    </source>
</evidence>
<keyword evidence="13 14" id="KW-0464">Manganese</keyword>
<dbReference type="PANTHER" id="PTHR10954">
    <property type="entry name" value="RIBONUCLEASE H2 SUBUNIT A"/>
    <property type="match status" value="1"/>
</dbReference>
<name>A0ABT4CY98_9CLOT</name>
<evidence type="ECO:0000256" key="16">
    <source>
        <dbReference type="RuleBase" id="RU003515"/>
    </source>
</evidence>
<keyword evidence="11 14" id="KW-0255">Endonuclease</keyword>
<evidence type="ECO:0000256" key="5">
    <source>
        <dbReference type="ARBA" id="ARBA00007383"/>
    </source>
</evidence>
<evidence type="ECO:0000256" key="13">
    <source>
        <dbReference type="ARBA" id="ARBA00023211"/>
    </source>
</evidence>
<evidence type="ECO:0000256" key="9">
    <source>
        <dbReference type="ARBA" id="ARBA00022722"/>
    </source>
</evidence>
<dbReference type="RefSeq" id="WP_268040237.1">
    <property type="nucleotide sequence ID" value="NZ_JAPQER010000002.1"/>
</dbReference>
<dbReference type="Proteomes" id="UP001078443">
    <property type="component" value="Unassembled WGS sequence"/>
</dbReference>
<evidence type="ECO:0000256" key="10">
    <source>
        <dbReference type="ARBA" id="ARBA00022723"/>
    </source>
</evidence>
<evidence type="ECO:0000256" key="12">
    <source>
        <dbReference type="ARBA" id="ARBA00022801"/>
    </source>
</evidence>
<proteinExistence type="inferred from homology"/>
<keyword evidence="9 14" id="KW-0540">Nuclease</keyword>
<gene>
    <name evidence="14" type="primary">rnhB</name>
    <name evidence="18" type="ORF">OW763_06335</name>
</gene>